<evidence type="ECO:0000256" key="2">
    <source>
        <dbReference type="ARBA" id="ARBA00023136"/>
    </source>
</evidence>
<evidence type="ECO:0000259" key="4">
    <source>
        <dbReference type="Pfam" id="PF14905"/>
    </source>
</evidence>
<dbReference type="AlphaFoldDB" id="A0A173RXT7"/>
<dbReference type="InterPro" id="IPR036942">
    <property type="entry name" value="Beta-barrel_TonB_sf"/>
</dbReference>
<dbReference type="GO" id="GO:0009279">
    <property type="term" value="C:cell outer membrane"/>
    <property type="evidence" value="ECO:0007669"/>
    <property type="project" value="UniProtKB-SubCell"/>
</dbReference>
<dbReference type="InterPro" id="IPR041700">
    <property type="entry name" value="OMP_b-brl_3"/>
</dbReference>
<evidence type="ECO:0000256" key="3">
    <source>
        <dbReference type="ARBA" id="ARBA00023237"/>
    </source>
</evidence>
<comment type="subcellular location">
    <subcellularLocation>
        <location evidence="1">Cell outer membrane</location>
    </subcellularLocation>
</comment>
<dbReference type="Gene3D" id="2.40.170.20">
    <property type="entry name" value="TonB-dependent receptor, beta-barrel domain"/>
    <property type="match status" value="1"/>
</dbReference>
<organism evidence="5 6">
    <name type="scientific">Parabacteroides distasonis</name>
    <dbReference type="NCBI Taxonomy" id="823"/>
    <lineage>
        <taxon>Bacteria</taxon>
        <taxon>Pseudomonadati</taxon>
        <taxon>Bacteroidota</taxon>
        <taxon>Bacteroidia</taxon>
        <taxon>Bacteroidales</taxon>
        <taxon>Tannerellaceae</taxon>
        <taxon>Parabacteroides</taxon>
    </lineage>
</organism>
<gene>
    <name evidence="5" type="ORF">ERS852429_00772</name>
</gene>
<dbReference type="Proteomes" id="UP000095591">
    <property type="component" value="Unassembled WGS sequence"/>
</dbReference>
<dbReference type="SUPFAM" id="SSF49464">
    <property type="entry name" value="Carboxypeptidase regulatory domain-like"/>
    <property type="match status" value="1"/>
</dbReference>
<accession>A0A173RXT7</accession>
<evidence type="ECO:0000313" key="6">
    <source>
        <dbReference type="Proteomes" id="UP000095591"/>
    </source>
</evidence>
<keyword evidence="2" id="KW-0472">Membrane</keyword>
<dbReference type="RefSeq" id="WP_057318805.1">
    <property type="nucleotide sequence ID" value="NZ_CYXP01000001.1"/>
</dbReference>
<keyword evidence="3" id="KW-0998">Cell outer membrane</keyword>
<protein>
    <recommendedName>
        <fullName evidence="4">Outer membrane protein beta-barrel domain-containing protein</fullName>
    </recommendedName>
</protein>
<dbReference type="SUPFAM" id="SSF56935">
    <property type="entry name" value="Porins"/>
    <property type="match status" value="1"/>
</dbReference>
<dbReference type="EMBL" id="CYXP01000001">
    <property type="protein sequence ID" value="CUM82840.1"/>
    <property type="molecule type" value="Genomic_DNA"/>
</dbReference>
<sequence length="774" mass="87719">MRKRAVILLAILIAIFWGSVNAQSFLGKLVDDKEAPVGFANVVLLNPEDSAFVKGTVSEESGEFVLEGLKEQCYILRVSYIGYKDICLECPKTGDVGTIRLEPDAIALGEAVVTGKLPTYQLKGSSLVTNIRETLLSTVGTANDVLSHIPGLESSDGKYTVFGKGEPLIYINNRLVRDNSELERLSSKDISKVELIQNPGAEYDATVKAVLKIRTVRHAGEGLGVNVRSNVSQSHKTRNTDQLNLNYRKNGLDLFGMVNYSLWQAQTRQRTSSYIQVDTLWEQKAETTVDQSSRSVYGQLGANYEVNEHHSFGATYEGNKGFNSGGDFISDNTMYANKTVYDVLHYQTRMETDVNQHKVNAYYEGRFNDKLTISFNADWLTGSSENRMFANENSEMDDDRLVTTSNRTRNRLYAVKLVMTYPIAVGELKWGGEYSYVHRTDRFDNPQSILPATDSKIREQNAAAFISYALTWQKLSAEIGLRYEHVDFDYYDKGIFLPEQSRLYDNVFPNVALSMPIGKTQMSLSYTAKTSRPSFYQLRSDLQYDDRFTYEGGNPLLKPSFNHDLTYQFGYKFIQASLNYQYIKDVSSFMMKAYEPDPVITVFSQENYPKAQYLNASVSFSPKFNFWEPSLYLSVSKPFFEAFTMGEMRSFNKPTYGFSLNNSFRLPKGWIFSLDGRVSTDGDSMQSLSKRTGGVYVGLRKSFLKDEALTLNLQGFDIFATQRYSFVMYAADRSMTKWSNPDSRQVRLTVTYRFNATRSKYKGSGAANEVINRL</sequence>
<feature type="domain" description="Outer membrane protein beta-barrel" evidence="4">
    <location>
        <begin position="370"/>
        <end position="752"/>
    </location>
</feature>
<dbReference type="Pfam" id="PF14905">
    <property type="entry name" value="OMP_b-brl_3"/>
    <property type="match status" value="1"/>
</dbReference>
<evidence type="ECO:0000313" key="5">
    <source>
        <dbReference type="EMBL" id="CUM82840.1"/>
    </source>
</evidence>
<dbReference type="InterPro" id="IPR008969">
    <property type="entry name" value="CarboxyPept-like_regulatory"/>
</dbReference>
<dbReference type="Pfam" id="PF13715">
    <property type="entry name" value="CarbopepD_reg_2"/>
    <property type="match status" value="1"/>
</dbReference>
<evidence type="ECO:0000256" key="1">
    <source>
        <dbReference type="ARBA" id="ARBA00004442"/>
    </source>
</evidence>
<proteinExistence type="predicted"/>
<name>A0A173RXT7_PARDI</name>
<reference evidence="5 6" key="1">
    <citation type="submission" date="2015-09" db="EMBL/GenBank/DDBJ databases">
        <authorList>
            <consortium name="Pathogen Informatics"/>
        </authorList>
    </citation>
    <scope>NUCLEOTIDE SEQUENCE [LARGE SCALE GENOMIC DNA]</scope>
    <source>
        <strain evidence="5 6">2789STDY5608872</strain>
    </source>
</reference>